<feature type="transmembrane region" description="Helical" evidence="1">
    <location>
        <begin position="12"/>
        <end position="38"/>
    </location>
</feature>
<dbReference type="Proteomes" id="UP000535511">
    <property type="component" value="Unassembled WGS sequence"/>
</dbReference>
<evidence type="ECO:0000313" key="3">
    <source>
        <dbReference type="Proteomes" id="UP000535511"/>
    </source>
</evidence>
<accession>A0A7Y9E6C8</accession>
<dbReference type="RefSeq" id="WP_179663398.1">
    <property type="nucleotide sequence ID" value="NZ_JACCBG010000001.1"/>
</dbReference>
<keyword evidence="1" id="KW-0812">Transmembrane</keyword>
<protein>
    <submittedName>
        <fullName evidence="2">Putative phage tail protein</fullName>
    </submittedName>
</protein>
<evidence type="ECO:0000256" key="1">
    <source>
        <dbReference type="SAM" id="Phobius"/>
    </source>
</evidence>
<gene>
    <name evidence="2" type="ORF">BJZ21_001769</name>
</gene>
<proteinExistence type="predicted"/>
<dbReference type="AlphaFoldDB" id="A0A7Y9E6C8"/>
<keyword evidence="1" id="KW-1133">Transmembrane helix</keyword>
<comment type="caution">
    <text evidence="2">The sequence shown here is derived from an EMBL/GenBank/DDBJ whole genome shotgun (WGS) entry which is preliminary data.</text>
</comment>
<evidence type="ECO:0000313" key="2">
    <source>
        <dbReference type="EMBL" id="NYD41686.1"/>
    </source>
</evidence>
<name>A0A7Y9E6C8_9ACTN</name>
<feature type="transmembrane region" description="Helical" evidence="1">
    <location>
        <begin position="44"/>
        <end position="62"/>
    </location>
</feature>
<keyword evidence="1" id="KW-0472">Membrane</keyword>
<reference evidence="2 3" key="1">
    <citation type="submission" date="2020-07" db="EMBL/GenBank/DDBJ databases">
        <title>Sequencing the genomes of 1000 actinobacteria strains.</title>
        <authorList>
            <person name="Klenk H.-P."/>
        </authorList>
    </citation>
    <scope>NUCLEOTIDE SEQUENCE [LARGE SCALE GENOMIC DNA]</scope>
    <source>
        <strain evidence="2 3">DSM 21350</strain>
    </source>
</reference>
<organism evidence="2 3">
    <name type="scientific">Nocardioides panaciterrulae</name>
    <dbReference type="NCBI Taxonomy" id="661492"/>
    <lineage>
        <taxon>Bacteria</taxon>
        <taxon>Bacillati</taxon>
        <taxon>Actinomycetota</taxon>
        <taxon>Actinomycetes</taxon>
        <taxon>Propionibacteriales</taxon>
        <taxon>Nocardioidaceae</taxon>
        <taxon>Nocardioides</taxon>
    </lineage>
</organism>
<keyword evidence="3" id="KW-1185">Reference proteome</keyword>
<sequence length="78" mass="8038">MNELTSPTRTARFVLGAVASLALLVGAFVLALVAFFALYVGVPAWLVAAAGAAVIIGVVAAFQHVRRAAARQSELRSA</sequence>
<dbReference type="EMBL" id="JACCBG010000001">
    <property type="protein sequence ID" value="NYD41686.1"/>
    <property type="molecule type" value="Genomic_DNA"/>
</dbReference>